<dbReference type="Gene3D" id="1.10.287.110">
    <property type="entry name" value="DnaJ domain"/>
    <property type="match status" value="1"/>
</dbReference>
<dbReference type="GO" id="GO:0005737">
    <property type="term" value="C:cytoplasm"/>
    <property type="evidence" value="ECO:0007669"/>
    <property type="project" value="TreeGrafter"/>
</dbReference>
<dbReference type="PROSITE" id="PS50076">
    <property type="entry name" value="DNAJ_2"/>
    <property type="match status" value="1"/>
</dbReference>
<feature type="region of interest" description="Disordered" evidence="1">
    <location>
        <begin position="1"/>
        <end position="36"/>
    </location>
</feature>
<feature type="compositionally biased region" description="Basic and acidic residues" evidence="1">
    <location>
        <begin position="329"/>
        <end position="347"/>
    </location>
</feature>
<dbReference type="AlphaFoldDB" id="A0AAD6YUT5"/>
<dbReference type="Pfam" id="PF00226">
    <property type="entry name" value="DnaJ"/>
    <property type="match status" value="1"/>
</dbReference>
<proteinExistence type="predicted"/>
<feature type="region of interest" description="Disordered" evidence="1">
    <location>
        <begin position="118"/>
        <end position="142"/>
    </location>
</feature>
<evidence type="ECO:0000256" key="1">
    <source>
        <dbReference type="SAM" id="MobiDB-lite"/>
    </source>
</evidence>
<dbReference type="Proteomes" id="UP001219525">
    <property type="component" value="Unassembled WGS sequence"/>
</dbReference>
<feature type="domain" description="J" evidence="2">
    <location>
        <begin position="38"/>
        <end position="104"/>
    </location>
</feature>
<dbReference type="SMART" id="SM00271">
    <property type="entry name" value="DnaJ"/>
    <property type="match status" value="1"/>
</dbReference>
<dbReference type="InterPro" id="IPR036869">
    <property type="entry name" value="J_dom_sf"/>
</dbReference>
<dbReference type="InterPro" id="IPR001623">
    <property type="entry name" value="DnaJ_domain"/>
</dbReference>
<feature type="compositionally biased region" description="Basic residues" evidence="1">
    <location>
        <begin position="16"/>
        <end position="28"/>
    </location>
</feature>
<sequence>MGNGGSRGKQPNHEGPRRRRPRPRRPRATARDPCPSGYFYQVLGIEQTAPSSEIRRSYLKKAIEAHPDKNLDDPDGAAKRFRVIRQAYDVLSDDDKRAEYDLAPRDFHLEIADCLDGGDEVEYTDNDEDSDDDYEDAYSDDEPDYEPAPGFWFNWGTQTAPKKQAPMDVIDTDQMAEFFNSLAGLPWSDHAPNSAYTRISAFYARLAADDARFHLGHPPAAAPPAFGGASAVFQRAVYRDEERARLDLSSADVHKFYSYWMGFRCARGRYEWFEPYYCGCRMQGCPSAKANRRVQEGMRVAFQEVVRLLTTMLRDLDPRYQEYLERKKDKTAYSAATEKKLNEERQRQKAKKKEKKRRNKGKW</sequence>
<dbReference type="InterPro" id="IPR051964">
    <property type="entry name" value="Chaperone_stress_response"/>
</dbReference>
<name>A0AAD6YUT5_9AGAR</name>
<feature type="region of interest" description="Disordered" evidence="1">
    <location>
        <begin position="329"/>
        <end position="363"/>
    </location>
</feature>
<feature type="compositionally biased region" description="Basic residues" evidence="1">
    <location>
        <begin position="348"/>
        <end position="363"/>
    </location>
</feature>
<evidence type="ECO:0000259" key="2">
    <source>
        <dbReference type="PROSITE" id="PS50076"/>
    </source>
</evidence>
<gene>
    <name evidence="3" type="ORF">GGX14DRAFT_410223</name>
</gene>
<dbReference type="PANTHER" id="PTHR44029:SF1">
    <property type="entry name" value="DNAJ HOMOLOG SUBFAMILY C MEMBER 21"/>
    <property type="match status" value="1"/>
</dbReference>
<dbReference type="EMBL" id="JARJCW010000001">
    <property type="protein sequence ID" value="KAJ7230246.1"/>
    <property type="molecule type" value="Genomic_DNA"/>
</dbReference>
<reference evidence="3" key="1">
    <citation type="submission" date="2023-03" db="EMBL/GenBank/DDBJ databases">
        <title>Massive genome expansion in bonnet fungi (Mycena s.s.) driven by repeated elements and novel gene families across ecological guilds.</title>
        <authorList>
            <consortium name="Lawrence Berkeley National Laboratory"/>
            <person name="Harder C.B."/>
            <person name="Miyauchi S."/>
            <person name="Viragh M."/>
            <person name="Kuo A."/>
            <person name="Thoen E."/>
            <person name="Andreopoulos B."/>
            <person name="Lu D."/>
            <person name="Skrede I."/>
            <person name="Drula E."/>
            <person name="Henrissat B."/>
            <person name="Morin E."/>
            <person name="Kohler A."/>
            <person name="Barry K."/>
            <person name="LaButti K."/>
            <person name="Morin E."/>
            <person name="Salamov A."/>
            <person name="Lipzen A."/>
            <person name="Mereny Z."/>
            <person name="Hegedus B."/>
            <person name="Baldrian P."/>
            <person name="Stursova M."/>
            <person name="Weitz H."/>
            <person name="Taylor A."/>
            <person name="Grigoriev I.V."/>
            <person name="Nagy L.G."/>
            <person name="Martin F."/>
            <person name="Kauserud H."/>
        </authorList>
    </citation>
    <scope>NUCLEOTIDE SEQUENCE</scope>
    <source>
        <strain evidence="3">9144</strain>
    </source>
</reference>
<dbReference type="PROSITE" id="PS00636">
    <property type="entry name" value="DNAJ_1"/>
    <property type="match status" value="1"/>
</dbReference>
<evidence type="ECO:0000313" key="3">
    <source>
        <dbReference type="EMBL" id="KAJ7230246.1"/>
    </source>
</evidence>
<dbReference type="InterPro" id="IPR018253">
    <property type="entry name" value="DnaJ_domain_CS"/>
</dbReference>
<comment type="caution">
    <text evidence="3">The sequence shown here is derived from an EMBL/GenBank/DDBJ whole genome shotgun (WGS) entry which is preliminary data.</text>
</comment>
<dbReference type="SUPFAM" id="SSF46565">
    <property type="entry name" value="Chaperone J-domain"/>
    <property type="match status" value="1"/>
</dbReference>
<dbReference type="PRINTS" id="PR00625">
    <property type="entry name" value="JDOMAIN"/>
</dbReference>
<evidence type="ECO:0000313" key="4">
    <source>
        <dbReference type="Proteomes" id="UP001219525"/>
    </source>
</evidence>
<dbReference type="PANTHER" id="PTHR44029">
    <property type="entry name" value="DNAJ HOMOLOG SUBFAMILY C MEMBER 21"/>
    <property type="match status" value="1"/>
</dbReference>
<dbReference type="CDD" id="cd06257">
    <property type="entry name" value="DnaJ"/>
    <property type="match status" value="1"/>
</dbReference>
<protein>
    <submittedName>
        <fullName evidence="3">DnaJ domain-containing protein</fullName>
    </submittedName>
</protein>
<accession>A0AAD6YUT5</accession>
<keyword evidence="4" id="KW-1185">Reference proteome</keyword>
<organism evidence="3 4">
    <name type="scientific">Mycena pura</name>
    <dbReference type="NCBI Taxonomy" id="153505"/>
    <lineage>
        <taxon>Eukaryota</taxon>
        <taxon>Fungi</taxon>
        <taxon>Dikarya</taxon>
        <taxon>Basidiomycota</taxon>
        <taxon>Agaricomycotina</taxon>
        <taxon>Agaricomycetes</taxon>
        <taxon>Agaricomycetidae</taxon>
        <taxon>Agaricales</taxon>
        <taxon>Marasmiineae</taxon>
        <taxon>Mycenaceae</taxon>
        <taxon>Mycena</taxon>
    </lineage>
</organism>